<dbReference type="Proteomes" id="UP000675881">
    <property type="component" value="Chromosome 1"/>
</dbReference>
<dbReference type="AlphaFoldDB" id="A0A7R8CD29"/>
<gene>
    <name evidence="1" type="ORF">LSAA_1523</name>
</gene>
<name>A0A7R8CD29_LEPSM</name>
<evidence type="ECO:0000313" key="2">
    <source>
        <dbReference type="Proteomes" id="UP000675881"/>
    </source>
</evidence>
<organism evidence="1 2">
    <name type="scientific">Lepeophtheirus salmonis</name>
    <name type="common">Salmon louse</name>
    <name type="synonym">Caligus salmonis</name>
    <dbReference type="NCBI Taxonomy" id="72036"/>
    <lineage>
        <taxon>Eukaryota</taxon>
        <taxon>Metazoa</taxon>
        <taxon>Ecdysozoa</taxon>
        <taxon>Arthropoda</taxon>
        <taxon>Crustacea</taxon>
        <taxon>Multicrustacea</taxon>
        <taxon>Hexanauplia</taxon>
        <taxon>Copepoda</taxon>
        <taxon>Siphonostomatoida</taxon>
        <taxon>Caligidae</taxon>
        <taxon>Lepeophtheirus</taxon>
    </lineage>
</organism>
<protein>
    <submittedName>
        <fullName evidence="1">(salmon louse) hypothetical protein</fullName>
    </submittedName>
</protein>
<sequence length="107" mass="11722">MNTVSYPSSSAFALRALDEEVSTPLRLSTFFLSQQEEDEDELRQESDKAGSKGLLFGAMIGPVPALKVSPPSTDEEGLTASRSISFTQYELYLCLQILSPTTRSEVL</sequence>
<proteinExistence type="predicted"/>
<accession>A0A7R8CD29</accession>
<reference evidence="1" key="1">
    <citation type="submission" date="2021-02" db="EMBL/GenBank/DDBJ databases">
        <authorList>
            <person name="Bekaert M."/>
        </authorList>
    </citation>
    <scope>NUCLEOTIDE SEQUENCE</scope>
    <source>
        <strain evidence="1">IoA-00</strain>
    </source>
</reference>
<dbReference type="EMBL" id="HG994580">
    <property type="protein sequence ID" value="CAF2772353.1"/>
    <property type="molecule type" value="Genomic_DNA"/>
</dbReference>
<evidence type="ECO:0000313" key="1">
    <source>
        <dbReference type="EMBL" id="CAF2772353.1"/>
    </source>
</evidence>
<keyword evidence="2" id="KW-1185">Reference proteome</keyword>